<keyword evidence="3" id="KW-1185">Reference proteome</keyword>
<proteinExistence type="predicted"/>
<keyword evidence="1" id="KW-1133">Transmembrane helix</keyword>
<accession>A0ABZ2TM11</accession>
<dbReference type="EMBL" id="CP146606">
    <property type="protein sequence ID" value="WYK19178.1"/>
    <property type="molecule type" value="Genomic_DNA"/>
</dbReference>
<evidence type="ECO:0000313" key="3">
    <source>
        <dbReference type="Proteomes" id="UP001281305"/>
    </source>
</evidence>
<feature type="transmembrane region" description="Helical" evidence="1">
    <location>
        <begin position="12"/>
        <end position="37"/>
    </location>
</feature>
<evidence type="ECO:0000256" key="1">
    <source>
        <dbReference type="SAM" id="Phobius"/>
    </source>
</evidence>
<gene>
    <name evidence="2" type="ORF">RZS32_004675</name>
</gene>
<organism evidence="2 3">
    <name type="scientific">Roseovarius rhodophyticola</name>
    <dbReference type="NCBI Taxonomy" id="3080827"/>
    <lineage>
        <taxon>Bacteria</taxon>
        <taxon>Pseudomonadati</taxon>
        <taxon>Pseudomonadota</taxon>
        <taxon>Alphaproteobacteria</taxon>
        <taxon>Rhodobacterales</taxon>
        <taxon>Roseobacteraceae</taxon>
        <taxon>Roseovarius</taxon>
    </lineage>
</organism>
<dbReference type="RefSeq" id="WP_317055868.1">
    <property type="nucleotide sequence ID" value="NZ_CP146606.1"/>
</dbReference>
<sequence length="105" mass="11881">MTVGGVFDQPNGVVAVATILLFLLAYLLFLTCAYRCFLGTQYGRYKRHAIENKRRYSWLRFFFCIQLDPSFPKKYGHVSKPKLIVAAMLALVTLIVFASIVLSAV</sequence>
<protein>
    <recommendedName>
        <fullName evidence="4">DUF3899 domain-containing protein</fullName>
    </recommendedName>
</protein>
<dbReference type="Proteomes" id="UP001281305">
    <property type="component" value="Chromosome"/>
</dbReference>
<evidence type="ECO:0008006" key="4">
    <source>
        <dbReference type="Google" id="ProtNLM"/>
    </source>
</evidence>
<name>A0ABZ2TM11_9RHOB</name>
<keyword evidence="1" id="KW-0472">Membrane</keyword>
<keyword evidence="1" id="KW-0812">Transmembrane</keyword>
<feature type="transmembrane region" description="Helical" evidence="1">
    <location>
        <begin position="83"/>
        <end position="104"/>
    </location>
</feature>
<reference evidence="2 3" key="1">
    <citation type="submission" date="2024-02" db="EMBL/GenBank/DDBJ databases">
        <title>Roseovarius strain W115 nov., isolated from a marine algae.</title>
        <authorList>
            <person name="Lee M.W."/>
            <person name="Lee J.K."/>
            <person name="Kim J.M."/>
            <person name="Choi D.G."/>
            <person name="Baek J.H."/>
            <person name="Bayburt H."/>
            <person name="Jung J.J."/>
            <person name="Han D.M."/>
            <person name="Jeon C.O."/>
        </authorList>
    </citation>
    <scope>NUCLEOTIDE SEQUENCE [LARGE SCALE GENOMIC DNA]</scope>
    <source>
        <strain evidence="2 3">W115</strain>
    </source>
</reference>
<evidence type="ECO:0000313" key="2">
    <source>
        <dbReference type="EMBL" id="WYK19178.1"/>
    </source>
</evidence>